<dbReference type="PANTHER" id="PTHR30329">
    <property type="entry name" value="STATOR ELEMENT OF FLAGELLAR MOTOR COMPLEX"/>
    <property type="match status" value="1"/>
</dbReference>
<dbReference type="Gene3D" id="3.30.1330.60">
    <property type="entry name" value="OmpA-like domain"/>
    <property type="match status" value="1"/>
</dbReference>
<evidence type="ECO:0000256" key="2">
    <source>
        <dbReference type="ARBA" id="ARBA00008914"/>
    </source>
</evidence>
<organism evidence="10 11">
    <name type="scientific">Pseudodesulfovibrio alkaliphilus</name>
    <dbReference type="NCBI Taxonomy" id="2661613"/>
    <lineage>
        <taxon>Bacteria</taxon>
        <taxon>Pseudomonadati</taxon>
        <taxon>Thermodesulfobacteriota</taxon>
        <taxon>Desulfovibrionia</taxon>
        <taxon>Desulfovibrionales</taxon>
        <taxon>Desulfovibrionaceae</taxon>
    </lineage>
</organism>
<feature type="transmembrane region" description="Helical" evidence="8">
    <location>
        <begin position="31"/>
        <end position="52"/>
    </location>
</feature>
<dbReference type="GO" id="GO:0005886">
    <property type="term" value="C:plasma membrane"/>
    <property type="evidence" value="ECO:0007669"/>
    <property type="project" value="UniProtKB-SubCell"/>
</dbReference>
<keyword evidence="3" id="KW-1003">Cell membrane</keyword>
<reference evidence="10 11" key="1">
    <citation type="submission" date="2019-11" db="EMBL/GenBank/DDBJ databases">
        <title>Pseudodesulfovibrio alkaliphilus, sp. nov., an alkaliphilic sulfate-reducing bacteria from mud volcano of Taman peninsula, Russia.</title>
        <authorList>
            <person name="Frolova A."/>
            <person name="Merkel A.Y."/>
            <person name="Slobodkin A.I."/>
        </authorList>
    </citation>
    <scope>NUCLEOTIDE SEQUENCE [LARGE SCALE GENOMIC DNA]</scope>
    <source>
        <strain evidence="10 11">F-1</strain>
    </source>
</reference>
<protein>
    <submittedName>
        <fullName evidence="10">OmpA family protein</fullName>
    </submittedName>
</protein>
<sequence length="243" mass="26099">MPDINIDFAKGLSSFDQIEGGGRSTGVNDWAVPWADLMMVMFVLFVVLFIYASTHQDVRVLFSRQSAEQARDMGALDPLVGLIGQLSSRADTHGSRDTVRMADNQVLFRSRADGVTVIREGAGRVRVSLRGDLFFRAGEQGTGAEAEQYLQEVSAVARLSVGMVHVVGHASEDEAEGGGAMGGFALSTGRAAAVADLLMNRFGVDPRRVTITGRGALHPELPGTNPGNQAMNRRVEILIINEN</sequence>
<comment type="subcellular location">
    <subcellularLocation>
        <location evidence="1">Cell membrane</location>
        <topology evidence="1">Single-pass membrane protein</topology>
    </subcellularLocation>
</comment>
<dbReference type="PROSITE" id="PS51123">
    <property type="entry name" value="OMPA_2"/>
    <property type="match status" value="1"/>
</dbReference>
<dbReference type="RefSeq" id="WP_155934771.1">
    <property type="nucleotide sequence ID" value="NZ_WODC01000007.1"/>
</dbReference>
<keyword evidence="6 7" id="KW-0472">Membrane</keyword>
<dbReference type="InterPro" id="IPR050330">
    <property type="entry name" value="Bact_OuterMem_StrucFunc"/>
</dbReference>
<evidence type="ECO:0000256" key="7">
    <source>
        <dbReference type="PROSITE-ProRule" id="PRU00473"/>
    </source>
</evidence>
<dbReference type="Pfam" id="PF00691">
    <property type="entry name" value="OmpA"/>
    <property type="match status" value="1"/>
</dbReference>
<evidence type="ECO:0000256" key="6">
    <source>
        <dbReference type="ARBA" id="ARBA00023136"/>
    </source>
</evidence>
<feature type="domain" description="OmpA-like" evidence="9">
    <location>
        <begin position="122"/>
        <end position="243"/>
    </location>
</feature>
<gene>
    <name evidence="10" type="ORF">GKC30_10915</name>
</gene>
<evidence type="ECO:0000256" key="3">
    <source>
        <dbReference type="ARBA" id="ARBA00022475"/>
    </source>
</evidence>
<dbReference type="Pfam" id="PF13677">
    <property type="entry name" value="MotB_plug"/>
    <property type="match status" value="1"/>
</dbReference>
<evidence type="ECO:0000256" key="4">
    <source>
        <dbReference type="ARBA" id="ARBA00022692"/>
    </source>
</evidence>
<evidence type="ECO:0000313" key="11">
    <source>
        <dbReference type="Proteomes" id="UP000461162"/>
    </source>
</evidence>
<dbReference type="PANTHER" id="PTHR30329:SF21">
    <property type="entry name" value="LIPOPROTEIN YIAD-RELATED"/>
    <property type="match status" value="1"/>
</dbReference>
<accession>A0A7K1KPX4</accession>
<evidence type="ECO:0000313" key="10">
    <source>
        <dbReference type="EMBL" id="MUM78146.1"/>
    </source>
</evidence>
<keyword evidence="11" id="KW-1185">Reference proteome</keyword>
<comment type="caution">
    <text evidence="10">The sequence shown here is derived from an EMBL/GenBank/DDBJ whole genome shotgun (WGS) entry which is preliminary data.</text>
</comment>
<dbReference type="EMBL" id="WODC01000007">
    <property type="protein sequence ID" value="MUM78146.1"/>
    <property type="molecule type" value="Genomic_DNA"/>
</dbReference>
<dbReference type="InterPro" id="IPR036737">
    <property type="entry name" value="OmpA-like_sf"/>
</dbReference>
<dbReference type="InterPro" id="IPR006665">
    <property type="entry name" value="OmpA-like"/>
</dbReference>
<evidence type="ECO:0000259" key="9">
    <source>
        <dbReference type="PROSITE" id="PS51123"/>
    </source>
</evidence>
<evidence type="ECO:0000256" key="5">
    <source>
        <dbReference type="ARBA" id="ARBA00022989"/>
    </source>
</evidence>
<dbReference type="AlphaFoldDB" id="A0A7K1KPX4"/>
<proteinExistence type="inferred from homology"/>
<keyword evidence="4 8" id="KW-0812">Transmembrane</keyword>
<dbReference type="Proteomes" id="UP000461162">
    <property type="component" value="Unassembled WGS sequence"/>
</dbReference>
<keyword evidence="5 8" id="KW-1133">Transmembrane helix</keyword>
<dbReference type="SUPFAM" id="SSF103088">
    <property type="entry name" value="OmpA-like"/>
    <property type="match status" value="1"/>
</dbReference>
<dbReference type="InterPro" id="IPR025713">
    <property type="entry name" value="MotB-like_N_dom"/>
</dbReference>
<evidence type="ECO:0000256" key="1">
    <source>
        <dbReference type="ARBA" id="ARBA00004162"/>
    </source>
</evidence>
<comment type="similarity">
    <text evidence="2">Belongs to the MotB family.</text>
</comment>
<evidence type="ECO:0000256" key="8">
    <source>
        <dbReference type="SAM" id="Phobius"/>
    </source>
</evidence>
<name>A0A7K1KPX4_9BACT</name>